<dbReference type="InterPro" id="IPR006659">
    <property type="entry name" value="Arsenate_reductase"/>
</dbReference>
<dbReference type="PANTHER" id="PTHR30041:SF5">
    <property type="entry name" value="ARSENATE REDUCTASE-RELATED"/>
    <property type="match status" value="1"/>
</dbReference>
<accession>A0A8J3E457</accession>
<evidence type="ECO:0000256" key="1">
    <source>
        <dbReference type="ARBA" id="ARBA00007198"/>
    </source>
</evidence>
<dbReference type="InterPro" id="IPR036249">
    <property type="entry name" value="Thioredoxin-like_sf"/>
</dbReference>
<dbReference type="EC" id="1.20.4.1" evidence="4 7"/>
<dbReference type="Proteomes" id="UP000646365">
    <property type="component" value="Unassembled WGS sequence"/>
</dbReference>
<dbReference type="GO" id="GO:0008794">
    <property type="term" value="F:arsenate reductase (glutaredoxin) activity"/>
    <property type="evidence" value="ECO:0007669"/>
    <property type="project" value="UniProtKB-UniRule"/>
</dbReference>
<dbReference type="GO" id="GO:0046685">
    <property type="term" value="P:response to arsenic-containing substance"/>
    <property type="evidence" value="ECO:0007669"/>
    <property type="project" value="UniProtKB-KW"/>
</dbReference>
<sequence length="115" mass="12928">MTLTIFHNPRCNTSRTVLAELEATGHNVAVVEYLKTPPDRATLVDLLARLGIRPRELLRRKEKIYGELGLDDPSLDDDRLIDAMLAHPILIERPIVLTDKGARVCRPPARLAEIL</sequence>
<comment type="similarity">
    <text evidence="1 6 7">Belongs to the ArsC family.</text>
</comment>
<protein>
    <recommendedName>
        <fullName evidence="5 7">Arsenate reductase</fullName>
        <ecNumber evidence="4 7">1.20.4.1</ecNumber>
    </recommendedName>
</protein>
<evidence type="ECO:0000256" key="7">
    <source>
        <dbReference type="RuleBase" id="RU362029"/>
    </source>
</evidence>
<dbReference type="CDD" id="cd03034">
    <property type="entry name" value="ArsC_ArsC"/>
    <property type="match status" value="1"/>
</dbReference>
<evidence type="ECO:0000313" key="8">
    <source>
        <dbReference type="EMBL" id="GGF21288.1"/>
    </source>
</evidence>
<evidence type="ECO:0000256" key="6">
    <source>
        <dbReference type="PROSITE-ProRule" id="PRU01282"/>
    </source>
</evidence>
<proteinExistence type="inferred from homology"/>
<name>A0A8J3E457_9PROT</name>
<reference evidence="8" key="2">
    <citation type="submission" date="2020-09" db="EMBL/GenBank/DDBJ databases">
        <authorList>
            <person name="Sun Q."/>
            <person name="Zhou Y."/>
        </authorList>
    </citation>
    <scope>NUCLEOTIDE SEQUENCE</scope>
    <source>
        <strain evidence="8">CGMCC 1.15725</strain>
    </source>
</reference>
<gene>
    <name evidence="8" type="ORF">GCM10011611_29240</name>
</gene>
<comment type="caution">
    <text evidence="8">The sequence shown here is derived from an EMBL/GenBank/DDBJ whole genome shotgun (WGS) entry which is preliminary data.</text>
</comment>
<evidence type="ECO:0000256" key="5">
    <source>
        <dbReference type="ARBA" id="ARBA00039879"/>
    </source>
</evidence>
<dbReference type="RefSeq" id="WP_189046970.1">
    <property type="nucleotide sequence ID" value="NZ_BMJQ01000007.1"/>
</dbReference>
<evidence type="ECO:0000313" key="9">
    <source>
        <dbReference type="Proteomes" id="UP000646365"/>
    </source>
</evidence>
<dbReference type="InterPro" id="IPR006660">
    <property type="entry name" value="Arsenate_reductase-like"/>
</dbReference>
<dbReference type="EMBL" id="BMJQ01000007">
    <property type="protein sequence ID" value="GGF21288.1"/>
    <property type="molecule type" value="Genomic_DNA"/>
</dbReference>
<keyword evidence="2" id="KW-0059">Arsenical resistance</keyword>
<reference evidence="8" key="1">
    <citation type="journal article" date="2014" name="Int. J. Syst. Evol. Microbiol.">
        <title>Complete genome sequence of Corynebacterium casei LMG S-19264T (=DSM 44701T), isolated from a smear-ripened cheese.</title>
        <authorList>
            <consortium name="US DOE Joint Genome Institute (JGI-PGF)"/>
            <person name="Walter F."/>
            <person name="Albersmeier A."/>
            <person name="Kalinowski J."/>
            <person name="Ruckert C."/>
        </authorList>
    </citation>
    <scope>NUCLEOTIDE SEQUENCE</scope>
    <source>
        <strain evidence="8">CGMCC 1.15725</strain>
    </source>
</reference>
<dbReference type="Gene3D" id="3.40.30.10">
    <property type="entry name" value="Glutaredoxin"/>
    <property type="match status" value="1"/>
</dbReference>
<dbReference type="Pfam" id="PF03960">
    <property type="entry name" value="ArsC"/>
    <property type="match status" value="1"/>
</dbReference>
<dbReference type="SUPFAM" id="SSF52833">
    <property type="entry name" value="Thioredoxin-like"/>
    <property type="match status" value="1"/>
</dbReference>
<comment type="catalytic activity">
    <reaction evidence="7">
        <text>[glutaredoxin]-dithiol + arsenate + glutathione + H(+) = glutathionyl-S-S-[glutaredoxin] + arsenite + H2O</text>
        <dbReference type="Rhea" id="RHEA:22016"/>
        <dbReference type="Rhea" id="RHEA-COMP:10729"/>
        <dbReference type="Rhea" id="RHEA-COMP:17668"/>
        <dbReference type="ChEBI" id="CHEBI:15377"/>
        <dbReference type="ChEBI" id="CHEBI:15378"/>
        <dbReference type="ChEBI" id="CHEBI:29242"/>
        <dbReference type="ChEBI" id="CHEBI:29950"/>
        <dbReference type="ChEBI" id="CHEBI:48597"/>
        <dbReference type="ChEBI" id="CHEBI:57925"/>
        <dbReference type="ChEBI" id="CHEBI:146199"/>
        <dbReference type="EC" id="1.20.4.1"/>
    </reaction>
</comment>
<evidence type="ECO:0000256" key="2">
    <source>
        <dbReference type="ARBA" id="ARBA00022849"/>
    </source>
</evidence>
<keyword evidence="9" id="KW-1185">Reference proteome</keyword>
<organism evidence="8 9">
    <name type="scientific">Aliidongia dinghuensis</name>
    <dbReference type="NCBI Taxonomy" id="1867774"/>
    <lineage>
        <taxon>Bacteria</taxon>
        <taxon>Pseudomonadati</taxon>
        <taxon>Pseudomonadota</taxon>
        <taxon>Alphaproteobacteria</taxon>
        <taxon>Rhodospirillales</taxon>
        <taxon>Dongiaceae</taxon>
        <taxon>Aliidongia</taxon>
    </lineage>
</organism>
<dbReference type="PANTHER" id="PTHR30041">
    <property type="entry name" value="ARSENATE REDUCTASE"/>
    <property type="match status" value="1"/>
</dbReference>
<dbReference type="NCBIfam" id="TIGR00014">
    <property type="entry name" value="arsC"/>
    <property type="match status" value="1"/>
</dbReference>
<evidence type="ECO:0000256" key="3">
    <source>
        <dbReference type="ARBA" id="ARBA00023002"/>
    </source>
</evidence>
<evidence type="ECO:0000256" key="4">
    <source>
        <dbReference type="ARBA" id="ARBA00038969"/>
    </source>
</evidence>
<keyword evidence="3 7" id="KW-0560">Oxidoreductase</keyword>
<dbReference type="AlphaFoldDB" id="A0A8J3E457"/>
<dbReference type="PROSITE" id="PS51353">
    <property type="entry name" value="ARSC"/>
    <property type="match status" value="1"/>
</dbReference>